<proteinExistence type="predicted"/>
<dbReference type="EMBL" id="PP856721">
    <property type="protein sequence ID" value="XCH40389.1"/>
    <property type="molecule type" value="Genomic_DNA"/>
</dbReference>
<evidence type="ECO:0000313" key="1">
    <source>
        <dbReference type="EMBL" id="XCH40389.1"/>
    </source>
</evidence>
<accession>A0AAU8GIC6</accession>
<gene>
    <name evidence="1" type="ORF">NDDWPVAN_CDS0263</name>
</gene>
<reference evidence="1" key="1">
    <citation type="submission" date="2024-05" db="EMBL/GenBank/DDBJ databases">
        <authorList>
            <person name="Mugo M.M."/>
            <person name="Musyoki A.M."/>
            <person name="Makumi A.M."/>
            <person name="Mutai I."/>
            <person name="Drechsel O."/>
            <person name="Kering K.K."/>
            <person name="Muturi P."/>
            <person name="Mbae C.K."/>
            <person name="Kariuki S.M."/>
        </authorList>
    </citation>
    <scope>NUCLEOTIDE SEQUENCE</scope>
</reference>
<protein>
    <submittedName>
        <fullName evidence="1">Uncharacterized protein</fullName>
    </submittedName>
</protein>
<organism evidence="1">
    <name type="scientific">Salmonella phage vB_SEnST11_KE22</name>
    <dbReference type="NCBI Taxonomy" id="3161173"/>
    <lineage>
        <taxon>Viruses</taxon>
        <taxon>Duplodnaviria</taxon>
        <taxon>Heunggongvirae</taxon>
        <taxon>Uroviricota</taxon>
        <taxon>Caudoviricetes</taxon>
        <taxon>Vequintavirinae</taxon>
        <taxon>Seunavirus</taxon>
    </lineage>
</organism>
<dbReference type="AntiFam" id="ANF00012">
    <property type="entry name" value="tRNA translation"/>
</dbReference>
<name>A0AAU8GIC6_9CAUD</name>
<sequence>MFGARSRLRTHDPLLTRQVLYQLSYTSMTCCFRLTAWRGG</sequence>